<protein>
    <recommendedName>
        <fullName evidence="4">Putative glucose-6-phosphate 1-epimerase</fullName>
        <ecNumber evidence="4">5.1.3.15</ecNumber>
    </recommendedName>
</protein>
<dbReference type="Pfam" id="PF01263">
    <property type="entry name" value="Aldose_epim"/>
    <property type="match status" value="1"/>
</dbReference>
<dbReference type="EMBL" id="CP136600">
    <property type="protein sequence ID" value="WOH39185.1"/>
    <property type="molecule type" value="Genomic_DNA"/>
</dbReference>
<evidence type="ECO:0000313" key="5">
    <source>
        <dbReference type="EMBL" id="WOH39185.1"/>
    </source>
</evidence>
<dbReference type="PIRSF" id="PIRSF016020">
    <property type="entry name" value="PHexose_mutarotase"/>
    <property type="match status" value="1"/>
</dbReference>
<comment type="similarity">
    <text evidence="2 4">Belongs to the glucose-6-phosphate 1-epimerase family.</text>
</comment>
<gene>
    <name evidence="5" type="ORF">RI844_08170</name>
</gene>
<dbReference type="SUPFAM" id="SSF74650">
    <property type="entry name" value="Galactose mutarotase-like"/>
    <property type="match status" value="1"/>
</dbReference>
<dbReference type="CDD" id="cd09020">
    <property type="entry name" value="D-hex-6-P-epi_like"/>
    <property type="match status" value="1"/>
</dbReference>
<accession>A0ABZ0GU43</accession>
<keyword evidence="6" id="KW-1185">Reference proteome</keyword>
<reference evidence="5 6" key="1">
    <citation type="submission" date="2023-09" db="EMBL/GenBank/DDBJ databases">
        <authorList>
            <person name="Qi X."/>
        </authorList>
    </citation>
    <scope>NUCLEOTIDE SEQUENCE [LARGE SCALE GENOMIC DNA]</scope>
    <source>
        <strain evidence="5 6">S1-1</strain>
    </source>
</reference>
<dbReference type="PANTHER" id="PTHR11122">
    <property type="entry name" value="APOSPORY-ASSOCIATED PROTEIN C-RELATED"/>
    <property type="match status" value="1"/>
</dbReference>
<dbReference type="RefSeq" id="WP_348397952.1">
    <property type="nucleotide sequence ID" value="NZ_CP136600.1"/>
</dbReference>
<evidence type="ECO:0000256" key="2">
    <source>
        <dbReference type="ARBA" id="ARBA00005866"/>
    </source>
</evidence>
<dbReference type="InterPro" id="IPR008183">
    <property type="entry name" value="Aldose_1/G6P_1-epimerase"/>
</dbReference>
<dbReference type="Gene3D" id="2.70.98.10">
    <property type="match status" value="1"/>
</dbReference>
<proteinExistence type="inferred from homology"/>
<dbReference type="EC" id="5.1.3.15" evidence="4"/>
<comment type="catalytic activity">
    <reaction evidence="1">
        <text>alpha-D-glucose 6-phosphate = beta-D-glucose 6-phosphate</text>
        <dbReference type="Rhea" id="RHEA:16249"/>
        <dbReference type="ChEBI" id="CHEBI:58225"/>
        <dbReference type="ChEBI" id="CHEBI:58247"/>
        <dbReference type="EC" id="5.1.3.15"/>
    </reaction>
</comment>
<dbReference type="InterPro" id="IPR011013">
    <property type="entry name" value="Gal_mutarotase_sf_dom"/>
</dbReference>
<evidence type="ECO:0000256" key="4">
    <source>
        <dbReference type="PIRNR" id="PIRNR016020"/>
    </source>
</evidence>
<dbReference type="Proteomes" id="UP001301442">
    <property type="component" value="Chromosome"/>
</dbReference>
<evidence type="ECO:0000256" key="3">
    <source>
        <dbReference type="ARBA" id="ARBA00023235"/>
    </source>
</evidence>
<organism evidence="5 6">
    <name type="scientific">Thalassotalea fonticola</name>
    <dbReference type="NCBI Taxonomy" id="3065649"/>
    <lineage>
        <taxon>Bacteria</taxon>
        <taxon>Pseudomonadati</taxon>
        <taxon>Pseudomonadota</taxon>
        <taxon>Gammaproteobacteria</taxon>
        <taxon>Alteromonadales</taxon>
        <taxon>Colwelliaceae</taxon>
        <taxon>Thalassotalea</taxon>
    </lineage>
</organism>
<dbReference type="InterPro" id="IPR014718">
    <property type="entry name" value="GH-type_carb-bd"/>
</dbReference>
<evidence type="ECO:0000313" key="6">
    <source>
        <dbReference type="Proteomes" id="UP001301442"/>
    </source>
</evidence>
<sequence length="302" mass="33734">MDIKLIPIEVNTKEVTSLAKNEYGEVVESKLDSNFSELLLTHELFSAHLTLHGGHVLSWQPKGHEEVFWMSKKTQLQQGKAIRGGVPICWPWFGPYNGAGNHGFARTSIWQLSGIDISSEGIKIELELSGENCSPSWSYKFSVKQVLMFSTTFSQQLIIENLSHKDFQFSNALHSYFSVSNPANIAIPDLNSASFDDKINQLLGCAPADVFNCTGPIDKIYHHNSSMTLFDKGWKRAIEIKKSNSAQWVLWNPGINIAAGMADIHQQGEDEFVCLEAANTNWITVAKGEKLSLSQEVQVYKL</sequence>
<dbReference type="PANTHER" id="PTHR11122:SF13">
    <property type="entry name" value="GLUCOSE-6-PHOSPHATE 1-EPIMERASE"/>
    <property type="match status" value="1"/>
</dbReference>
<keyword evidence="3 4" id="KW-0413">Isomerase</keyword>
<dbReference type="InterPro" id="IPR025532">
    <property type="entry name" value="G6P_1-epimerase"/>
</dbReference>
<evidence type="ECO:0000256" key="1">
    <source>
        <dbReference type="ARBA" id="ARBA00001096"/>
    </source>
</evidence>
<name>A0ABZ0GU43_9GAMM</name>